<proteinExistence type="predicted"/>
<evidence type="ECO:0000313" key="3">
    <source>
        <dbReference type="Proteomes" id="UP000234512"/>
    </source>
</evidence>
<accession>A0A0E2LWG0</accession>
<evidence type="ECO:0000256" key="1">
    <source>
        <dbReference type="SAM" id="Phobius"/>
    </source>
</evidence>
<dbReference type="AlphaFoldDB" id="A0A0E2LWG0"/>
<sequence length="92" mass="10239">MRKIKADSIMVIIILVPTIILLVNALFAISSSMRAMLLLILVITSLAFFPQKDMFIAINLFLQEKNNATIFVYETLNSFGGVTTNTAPKYVV</sequence>
<evidence type="ECO:0000313" key="2">
    <source>
        <dbReference type="EMBL" id="PLC45695.1"/>
    </source>
</evidence>
<gene>
    <name evidence="2" type="ORF">C0Q90_11460</name>
</gene>
<keyword evidence="1" id="KW-0472">Membrane</keyword>
<dbReference type="KEGG" id="lce:LC2W_2316"/>
<accession>K0NBV3</accession>
<name>A0A0E2LWG0_LACPA</name>
<accession>A0A125UAI1</accession>
<keyword evidence="1" id="KW-0812">Transmembrane</keyword>
<comment type="caution">
    <text evidence="2">The sequence shown here is derived from an EMBL/GenBank/DDBJ whole genome shotgun (WGS) entry which is preliminary data.</text>
</comment>
<organism evidence="2 3">
    <name type="scientific">Lacticaseibacillus paracasei</name>
    <name type="common">Lactobacillus paracasei</name>
    <dbReference type="NCBI Taxonomy" id="1597"/>
    <lineage>
        <taxon>Bacteria</taxon>
        <taxon>Bacillati</taxon>
        <taxon>Bacillota</taxon>
        <taxon>Bacilli</taxon>
        <taxon>Lactobacillales</taxon>
        <taxon>Lactobacillaceae</taxon>
        <taxon>Lacticaseibacillus</taxon>
    </lineage>
</organism>
<keyword evidence="1" id="KW-1133">Transmembrane helix</keyword>
<feature type="transmembrane region" description="Helical" evidence="1">
    <location>
        <begin position="9"/>
        <end position="27"/>
    </location>
</feature>
<feature type="transmembrane region" description="Helical" evidence="1">
    <location>
        <begin position="33"/>
        <end position="49"/>
    </location>
</feature>
<dbReference type="KEGG" id="lcs:LCBD_2334"/>
<dbReference type="EMBL" id="PKQJ01000014">
    <property type="protein sequence ID" value="PLC45695.1"/>
    <property type="molecule type" value="Genomic_DNA"/>
</dbReference>
<dbReference type="Proteomes" id="UP000234512">
    <property type="component" value="Unassembled WGS sequence"/>
</dbReference>
<reference evidence="2 3" key="1">
    <citation type="journal article" date="2018" name="Genome Announc.">
        <title>Draft Genome Sequence of Lactobacillus paracasei DUP 13076, Which Exhibits Potent Antipathogenic Effects against Salmonella enterica Serovars Enteritidis, Typhimurium, and Heidelberg.</title>
        <authorList>
            <person name="Muyyarikkandy M.S."/>
            <person name="Alqahtani F.H."/>
            <person name="Mandoiu I."/>
            <person name="Amalaradjou M.A."/>
        </authorList>
    </citation>
    <scope>NUCLEOTIDE SEQUENCE [LARGE SCALE GENOMIC DNA]</scope>
    <source>
        <strain evidence="2 3">DUP 13076</strain>
    </source>
</reference>
<protein>
    <submittedName>
        <fullName evidence="2">Uncharacterized protein</fullName>
    </submittedName>
</protein>